<dbReference type="InterPro" id="IPR045851">
    <property type="entry name" value="AMP-bd_C_sf"/>
</dbReference>
<dbReference type="GO" id="GO:0031177">
    <property type="term" value="F:phosphopantetheine binding"/>
    <property type="evidence" value="ECO:0007669"/>
    <property type="project" value="TreeGrafter"/>
</dbReference>
<dbReference type="GO" id="GO:0009366">
    <property type="term" value="C:enterobactin synthetase complex"/>
    <property type="evidence" value="ECO:0007669"/>
    <property type="project" value="TreeGrafter"/>
</dbReference>
<proteinExistence type="predicted"/>
<dbReference type="GO" id="GO:0043041">
    <property type="term" value="P:amino acid activation for nonribosomal peptide biosynthetic process"/>
    <property type="evidence" value="ECO:0007669"/>
    <property type="project" value="TreeGrafter"/>
</dbReference>
<organism evidence="3">
    <name type="scientific">Enterobacter agglomerans</name>
    <name type="common">Erwinia herbicola</name>
    <name type="synonym">Pantoea agglomerans</name>
    <dbReference type="NCBI Taxonomy" id="549"/>
    <lineage>
        <taxon>Bacteria</taxon>
        <taxon>Pseudomonadati</taxon>
        <taxon>Pseudomonadota</taxon>
        <taxon>Gammaproteobacteria</taxon>
        <taxon>Enterobacterales</taxon>
        <taxon>Erwiniaceae</taxon>
        <taxon>Pantoea</taxon>
        <taxon>Pantoea agglomerans group</taxon>
    </lineage>
</organism>
<evidence type="ECO:0000313" key="3">
    <source>
        <dbReference type="EMBL" id="AAN40902.1"/>
    </source>
</evidence>
<dbReference type="Proteomes" id="UP000461948">
    <property type="component" value="Unassembled WGS sequence"/>
</dbReference>
<accession>Q8GPG7</accession>
<sequence>MMQKLTPRQVRTKLKTINDSINHMLRDNSEAMAVNDGETSLTWKQMYERAVEIIRYFDKAGMLPGQRLALDAPRSIELYLMVLACLLSGISFISVPRNMNKQQKYQFAISIGCSGICSSLCKFEELQSTYIGEWCLGVTTRECRASYSNEVYCVRTSGTTGEPKLVPIHIAQVNAFLQNTHSEIPVKKKINWSWIHDLTFDFSIWELFGALSYGGCLVVISEQIKLDPTKTREILEKSNVHLLSVTPSEFRYIFGSQSPAIFKKLCLKQMVFCGEKLTAETLRVFFPIFNELKVQLLNTYGPSEATVFCSAWKVSQDDLTYDIIPIGKPFPGMVFSLEECRKEGSGNLVLQGGQVFSGYEGRDPIVAGYMTGDICRSDNDGVWHYIGRNEGYYKINGFRVDPLEIEEFLQSIPGVFEAVVWMEESSTAPALLKACVNVSRGNNLSTRDLRRACMTMSPWLRPAQYLIISQNEWPINSRGKSDRAEIKRKFYGV</sequence>
<name>Q8GPG7_ENTAG</name>
<evidence type="ECO:0000259" key="2">
    <source>
        <dbReference type="Pfam" id="PF00501"/>
    </source>
</evidence>
<evidence type="ECO:0000313" key="4">
    <source>
        <dbReference type="EMBL" id="MSE14153.1"/>
    </source>
</evidence>
<reference evidence="3" key="1">
    <citation type="journal article" date="2002" name="Mol. Microbiol.">
        <title>Characterization of a novel phenazine antibiotic gene cluster in Erwinia herbicola Eh1087.</title>
        <authorList>
            <person name="Giddens S.R."/>
            <person name="Feng Y."/>
            <person name="Mahanty H.K."/>
        </authorList>
    </citation>
    <scope>NUCLEOTIDE SEQUENCE</scope>
    <source>
        <strain evidence="3">Eh1087</strain>
    </source>
</reference>
<dbReference type="PANTHER" id="PTHR45527">
    <property type="entry name" value="NONRIBOSOMAL PEPTIDE SYNTHETASE"/>
    <property type="match status" value="1"/>
</dbReference>
<evidence type="ECO:0000313" key="5">
    <source>
        <dbReference type="Proteomes" id="UP000461948"/>
    </source>
</evidence>
<dbReference type="SUPFAM" id="SSF56801">
    <property type="entry name" value="Acetyl-CoA synthetase-like"/>
    <property type="match status" value="1"/>
</dbReference>
<keyword evidence="1" id="KW-0812">Transmembrane</keyword>
<dbReference type="GO" id="GO:0005829">
    <property type="term" value="C:cytosol"/>
    <property type="evidence" value="ECO:0007669"/>
    <property type="project" value="TreeGrafter"/>
</dbReference>
<gene>
    <name evidence="3" type="primary">ehpM</name>
    <name evidence="4" type="ORF">GKC49_02985</name>
</gene>
<dbReference type="Gene3D" id="3.30.300.30">
    <property type="match status" value="1"/>
</dbReference>
<dbReference type="Pfam" id="PF00501">
    <property type="entry name" value="AMP-binding"/>
    <property type="match status" value="2"/>
</dbReference>
<dbReference type="InterPro" id="IPR000873">
    <property type="entry name" value="AMP-dep_synth/lig_dom"/>
</dbReference>
<feature type="domain" description="AMP-dependent synthetase/ligase" evidence="2">
    <location>
        <begin position="28"/>
        <end position="92"/>
    </location>
</feature>
<dbReference type="Gene3D" id="3.40.50.12780">
    <property type="entry name" value="N-terminal domain of ligase-like"/>
    <property type="match status" value="1"/>
</dbReference>
<protein>
    <submittedName>
        <fullName evidence="4">AMP-binding protein</fullName>
    </submittedName>
    <submittedName>
        <fullName evidence="3">EhpM</fullName>
    </submittedName>
</protein>
<dbReference type="EMBL" id="AF451953">
    <property type="protein sequence ID" value="AAN40902.1"/>
    <property type="molecule type" value="Genomic_DNA"/>
</dbReference>
<keyword evidence="1" id="KW-1133">Transmembrane helix</keyword>
<dbReference type="EMBL" id="WKLC01000062">
    <property type="protein sequence ID" value="MSE14153.1"/>
    <property type="molecule type" value="Genomic_DNA"/>
</dbReference>
<dbReference type="GO" id="GO:0047527">
    <property type="term" value="F:2,3-dihydroxybenzoate-serine ligase activity"/>
    <property type="evidence" value="ECO:0007669"/>
    <property type="project" value="TreeGrafter"/>
</dbReference>
<evidence type="ECO:0000256" key="1">
    <source>
        <dbReference type="SAM" id="Phobius"/>
    </source>
</evidence>
<dbReference type="PANTHER" id="PTHR45527:SF1">
    <property type="entry name" value="FATTY ACID SYNTHASE"/>
    <property type="match status" value="1"/>
</dbReference>
<dbReference type="RefSeq" id="WP_080717704.1">
    <property type="nucleotide sequence ID" value="NZ_CP034471.1"/>
</dbReference>
<dbReference type="InterPro" id="IPR042099">
    <property type="entry name" value="ANL_N_sf"/>
</dbReference>
<keyword evidence="1" id="KW-0472">Membrane</keyword>
<feature type="domain" description="AMP-dependent synthetase/ligase" evidence="2">
    <location>
        <begin position="153"/>
        <end position="359"/>
    </location>
</feature>
<dbReference type="AlphaFoldDB" id="Q8GPG7"/>
<feature type="transmembrane region" description="Helical" evidence="1">
    <location>
        <begin position="76"/>
        <end position="95"/>
    </location>
</feature>
<reference evidence="4 5" key="2">
    <citation type="submission" date="2019-11" db="EMBL/GenBank/DDBJ databases">
        <title>Draft Genome Sequence of Plant Growth-Promoting Rhizosphere-Associated Bacteria.</title>
        <authorList>
            <person name="Vasilyev I.Y."/>
            <person name="Radchenko V."/>
            <person name="Ilnitskaya E.V."/>
        </authorList>
    </citation>
    <scope>NUCLEOTIDE SEQUENCE [LARGE SCALE GENOMIC DNA]</scope>
    <source>
        <strain evidence="4 5">VRA_MhP_f</strain>
    </source>
</reference>
<dbReference type="GO" id="GO:0009239">
    <property type="term" value="P:enterobactin biosynthetic process"/>
    <property type="evidence" value="ECO:0007669"/>
    <property type="project" value="TreeGrafter"/>
</dbReference>